<keyword evidence="1" id="KW-0732">Signal</keyword>
<feature type="chain" id="PRO_5025590933" evidence="1">
    <location>
        <begin position="25"/>
        <end position="66"/>
    </location>
</feature>
<organism evidence="2">
    <name type="scientific">Ixodes ricinus</name>
    <name type="common">Common tick</name>
    <name type="synonym">Acarus ricinus</name>
    <dbReference type="NCBI Taxonomy" id="34613"/>
    <lineage>
        <taxon>Eukaryota</taxon>
        <taxon>Metazoa</taxon>
        <taxon>Ecdysozoa</taxon>
        <taxon>Arthropoda</taxon>
        <taxon>Chelicerata</taxon>
        <taxon>Arachnida</taxon>
        <taxon>Acari</taxon>
        <taxon>Parasitiformes</taxon>
        <taxon>Ixodida</taxon>
        <taxon>Ixodoidea</taxon>
        <taxon>Ixodidae</taxon>
        <taxon>Ixodinae</taxon>
        <taxon>Ixodes</taxon>
    </lineage>
</organism>
<proteinExistence type="predicted"/>
<sequence length="66" mass="7215">MMSLALLQWHCFLVVLLDPGPGHLLQDVPHLLAHEHSEDLVVHPAWVDAAAADPLVPLVSQPVEEP</sequence>
<evidence type="ECO:0000313" key="2">
    <source>
        <dbReference type="EMBL" id="MXU82162.1"/>
    </source>
</evidence>
<protein>
    <submittedName>
        <fullName evidence="2">Putative secreted protein</fullName>
    </submittedName>
</protein>
<accession>A0A6B0TQN0</accession>
<dbReference type="AlphaFoldDB" id="A0A6B0TQN0"/>
<dbReference type="EMBL" id="GIFC01000079">
    <property type="protein sequence ID" value="MXU82162.1"/>
    <property type="molecule type" value="Transcribed_RNA"/>
</dbReference>
<evidence type="ECO:0000256" key="1">
    <source>
        <dbReference type="SAM" id="SignalP"/>
    </source>
</evidence>
<reference evidence="2" key="1">
    <citation type="submission" date="2019-12" db="EMBL/GenBank/DDBJ databases">
        <title>An insight into the sialome of adult female Ixodes ricinus ticks feeding for 6 days.</title>
        <authorList>
            <person name="Perner J."/>
            <person name="Ribeiro J.M.C."/>
        </authorList>
    </citation>
    <scope>NUCLEOTIDE SEQUENCE</scope>
    <source>
        <strain evidence="2">Semi-engorged</strain>
        <tissue evidence="2">Salivary glands</tissue>
    </source>
</reference>
<feature type="signal peptide" evidence="1">
    <location>
        <begin position="1"/>
        <end position="24"/>
    </location>
</feature>
<name>A0A6B0TQN0_IXORI</name>